<sequence length="101" mass="11325">MSCNSLAFLLPTWKGRSLPIMLCKRLPICSENCRLCSANPISLIMLCKPISADYALQTDLCRLCSANRSLPNMLCKPISADYALQTNLCRFCFANRSTLMR</sequence>
<name>A0A4Y2WM13_ARAVE</name>
<reference evidence="1 2" key="1">
    <citation type="journal article" date="2019" name="Sci. Rep.">
        <title>Orb-weaving spider Araneus ventricosus genome elucidates the spidroin gene catalogue.</title>
        <authorList>
            <person name="Kono N."/>
            <person name="Nakamura H."/>
            <person name="Ohtoshi R."/>
            <person name="Moran D.A.P."/>
            <person name="Shinohara A."/>
            <person name="Yoshida Y."/>
            <person name="Fujiwara M."/>
            <person name="Mori M."/>
            <person name="Tomita M."/>
            <person name="Arakawa K."/>
        </authorList>
    </citation>
    <scope>NUCLEOTIDE SEQUENCE [LARGE SCALE GENOMIC DNA]</scope>
</reference>
<comment type="caution">
    <text evidence="1">The sequence shown here is derived from an EMBL/GenBank/DDBJ whole genome shotgun (WGS) entry which is preliminary data.</text>
</comment>
<protein>
    <submittedName>
        <fullName evidence="1">Uncharacterized protein</fullName>
    </submittedName>
</protein>
<evidence type="ECO:0000313" key="2">
    <source>
        <dbReference type="Proteomes" id="UP000499080"/>
    </source>
</evidence>
<organism evidence="1 2">
    <name type="scientific">Araneus ventricosus</name>
    <name type="common">Orbweaver spider</name>
    <name type="synonym">Epeira ventricosa</name>
    <dbReference type="NCBI Taxonomy" id="182803"/>
    <lineage>
        <taxon>Eukaryota</taxon>
        <taxon>Metazoa</taxon>
        <taxon>Ecdysozoa</taxon>
        <taxon>Arthropoda</taxon>
        <taxon>Chelicerata</taxon>
        <taxon>Arachnida</taxon>
        <taxon>Araneae</taxon>
        <taxon>Araneomorphae</taxon>
        <taxon>Entelegynae</taxon>
        <taxon>Araneoidea</taxon>
        <taxon>Araneidae</taxon>
        <taxon>Araneus</taxon>
    </lineage>
</organism>
<gene>
    <name evidence="1" type="ORF">AVEN_115815_1</name>
</gene>
<dbReference type="AlphaFoldDB" id="A0A4Y2WM13"/>
<dbReference type="EMBL" id="BGPR01061733">
    <property type="protein sequence ID" value="GBO37352.1"/>
    <property type="molecule type" value="Genomic_DNA"/>
</dbReference>
<dbReference type="Proteomes" id="UP000499080">
    <property type="component" value="Unassembled WGS sequence"/>
</dbReference>
<evidence type="ECO:0000313" key="1">
    <source>
        <dbReference type="EMBL" id="GBO37352.1"/>
    </source>
</evidence>
<accession>A0A4Y2WM13</accession>
<keyword evidence="2" id="KW-1185">Reference proteome</keyword>
<proteinExistence type="predicted"/>